<evidence type="ECO:0000256" key="7">
    <source>
        <dbReference type="ARBA" id="ARBA00022840"/>
    </source>
</evidence>
<keyword evidence="10" id="KW-0812">Transmembrane</keyword>
<feature type="compositionally biased region" description="Basic and acidic residues" evidence="9">
    <location>
        <begin position="477"/>
        <end position="489"/>
    </location>
</feature>
<keyword evidence="13" id="KW-1185">Reference proteome</keyword>
<dbReference type="GO" id="GO:0016301">
    <property type="term" value="F:kinase activity"/>
    <property type="evidence" value="ECO:0007669"/>
    <property type="project" value="UniProtKB-KW"/>
</dbReference>
<gene>
    <name evidence="12" type="ORF">AB0I59_22680</name>
</gene>
<dbReference type="CDD" id="cd16917">
    <property type="entry name" value="HATPase_UhpB-NarQ-NarX-like"/>
    <property type="match status" value="1"/>
</dbReference>
<evidence type="ECO:0000256" key="9">
    <source>
        <dbReference type="SAM" id="MobiDB-lite"/>
    </source>
</evidence>
<sequence>MTRSRIRAFLCAMVVVMVPVPAVLAPPSALVVASSATLAMAAALTRWPYRGITLARAASAVTVVSFAVALVYQGRHQFVGLWLPVEMGALLLLLGRVVRRTPGWQAAVIGASLGVAVTFELPLRLTLRMPNPTAETSILACLMSFFPVAVVAGVALYLRSLDDRRVRAVAQARRSQRLDVARDLHDFVAHEVTGIVLEAQAAQLADQDPEQARALAARIEEAGLRALASMDHMVSALRDPDDRAAAEPPPTRMYGLADLPDLVGRFSATGGIPAELLLAEELTGDRSDEPDRDPKSDPRSDPRSGPNGGRPEDPAGETAGTLPREIESTAYAVVLEALTNVRRHAPSATRVLVSTVRAAGPALEVSVVDDGGAAGTGVLMAWRGEADGDRRARPKALTGNDRHGGGTGLIGLAERVEALGGTLTAGRHGKGWRVGAVLPVPNAPTAMIVARPPGAADHPGSPSHAEDPSTRLSPYARLDDRDHTAGGVR</sequence>
<protein>
    <recommendedName>
        <fullName evidence="2">histidine kinase</fullName>
        <ecNumber evidence="2">2.7.13.3</ecNumber>
    </recommendedName>
</protein>
<organism evidence="12 13">
    <name type="scientific">Microtetraspora glauca</name>
    <dbReference type="NCBI Taxonomy" id="1996"/>
    <lineage>
        <taxon>Bacteria</taxon>
        <taxon>Bacillati</taxon>
        <taxon>Actinomycetota</taxon>
        <taxon>Actinomycetes</taxon>
        <taxon>Streptosporangiales</taxon>
        <taxon>Streptosporangiaceae</taxon>
        <taxon>Microtetraspora</taxon>
    </lineage>
</organism>
<dbReference type="InterPro" id="IPR036890">
    <property type="entry name" value="HATPase_C_sf"/>
</dbReference>
<keyword evidence="4" id="KW-0808">Transferase</keyword>
<evidence type="ECO:0000313" key="13">
    <source>
        <dbReference type="Proteomes" id="UP001551675"/>
    </source>
</evidence>
<evidence type="ECO:0000256" key="5">
    <source>
        <dbReference type="ARBA" id="ARBA00022741"/>
    </source>
</evidence>
<proteinExistence type="predicted"/>
<accession>A0ABV3GIT8</accession>
<dbReference type="InterPro" id="IPR011712">
    <property type="entry name" value="Sig_transdc_His_kin_sub3_dim/P"/>
</dbReference>
<evidence type="ECO:0000313" key="12">
    <source>
        <dbReference type="EMBL" id="MEV0971437.1"/>
    </source>
</evidence>
<feature type="compositionally biased region" description="Basic and acidic residues" evidence="9">
    <location>
        <begin position="283"/>
        <end position="302"/>
    </location>
</feature>
<evidence type="ECO:0000256" key="8">
    <source>
        <dbReference type="ARBA" id="ARBA00023012"/>
    </source>
</evidence>
<comment type="caution">
    <text evidence="12">The sequence shown here is derived from an EMBL/GenBank/DDBJ whole genome shotgun (WGS) entry which is preliminary data.</text>
</comment>
<feature type="transmembrane region" description="Helical" evidence="10">
    <location>
        <begin position="137"/>
        <end position="158"/>
    </location>
</feature>
<keyword evidence="7" id="KW-0067">ATP-binding</keyword>
<dbReference type="EMBL" id="JBFALK010000012">
    <property type="protein sequence ID" value="MEV0971437.1"/>
    <property type="molecule type" value="Genomic_DNA"/>
</dbReference>
<evidence type="ECO:0000259" key="11">
    <source>
        <dbReference type="Pfam" id="PF07730"/>
    </source>
</evidence>
<reference evidence="12 13" key="1">
    <citation type="submission" date="2024-06" db="EMBL/GenBank/DDBJ databases">
        <title>The Natural Products Discovery Center: Release of the First 8490 Sequenced Strains for Exploring Actinobacteria Biosynthetic Diversity.</title>
        <authorList>
            <person name="Kalkreuter E."/>
            <person name="Kautsar S.A."/>
            <person name="Yang D."/>
            <person name="Bader C.D."/>
            <person name="Teijaro C.N."/>
            <person name="Fluegel L."/>
            <person name="Davis C.M."/>
            <person name="Simpson J.R."/>
            <person name="Lauterbach L."/>
            <person name="Steele A.D."/>
            <person name="Gui C."/>
            <person name="Meng S."/>
            <person name="Li G."/>
            <person name="Viehrig K."/>
            <person name="Ye F."/>
            <person name="Su P."/>
            <person name="Kiefer A.F."/>
            <person name="Nichols A."/>
            <person name="Cepeda A.J."/>
            <person name="Yan W."/>
            <person name="Fan B."/>
            <person name="Jiang Y."/>
            <person name="Adhikari A."/>
            <person name="Zheng C.-J."/>
            <person name="Schuster L."/>
            <person name="Cowan T.M."/>
            <person name="Smanski M.J."/>
            <person name="Chevrette M.G."/>
            <person name="De Carvalho L.P.S."/>
            <person name="Shen B."/>
        </authorList>
    </citation>
    <scope>NUCLEOTIDE SEQUENCE [LARGE SCALE GENOMIC DNA]</scope>
    <source>
        <strain evidence="12 13">NPDC050100</strain>
    </source>
</reference>
<dbReference type="EC" id="2.7.13.3" evidence="2"/>
<dbReference type="SUPFAM" id="SSF55874">
    <property type="entry name" value="ATPase domain of HSP90 chaperone/DNA topoisomerase II/histidine kinase"/>
    <property type="match status" value="1"/>
</dbReference>
<keyword evidence="10" id="KW-0472">Membrane</keyword>
<feature type="region of interest" description="Disordered" evidence="9">
    <location>
        <begin position="450"/>
        <end position="489"/>
    </location>
</feature>
<evidence type="ECO:0000256" key="6">
    <source>
        <dbReference type="ARBA" id="ARBA00022777"/>
    </source>
</evidence>
<feature type="transmembrane region" description="Helical" evidence="10">
    <location>
        <begin position="104"/>
        <end position="125"/>
    </location>
</feature>
<keyword evidence="3" id="KW-0597">Phosphoprotein</keyword>
<feature type="domain" description="Signal transduction histidine kinase subgroup 3 dimerisation and phosphoacceptor" evidence="11">
    <location>
        <begin position="177"/>
        <end position="241"/>
    </location>
</feature>
<keyword evidence="10" id="KW-1133">Transmembrane helix</keyword>
<name>A0ABV3GIT8_MICGL</name>
<evidence type="ECO:0000256" key="4">
    <source>
        <dbReference type="ARBA" id="ARBA00022679"/>
    </source>
</evidence>
<feature type="region of interest" description="Disordered" evidence="9">
    <location>
        <begin position="281"/>
        <end position="323"/>
    </location>
</feature>
<evidence type="ECO:0000256" key="1">
    <source>
        <dbReference type="ARBA" id="ARBA00000085"/>
    </source>
</evidence>
<dbReference type="PANTHER" id="PTHR24421:SF10">
    <property type="entry name" value="NITRATE_NITRITE SENSOR PROTEIN NARQ"/>
    <property type="match status" value="1"/>
</dbReference>
<comment type="catalytic activity">
    <reaction evidence="1">
        <text>ATP + protein L-histidine = ADP + protein N-phospho-L-histidine.</text>
        <dbReference type="EC" id="2.7.13.3"/>
    </reaction>
</comment>
<keyword evidence="8" id="KW-0902">Two-component regulatory system</keyword>
<evidence type="ECO:0000256" key="2">
    <source>
        <dbReference type="ARBA" id="ARBA00012438"/>
    </source>
</evidence>
<keyword evidence="5" id="KW-0547">Nucleotide-binding</keyword>
<dbReference type="Pfam" id="PF07730">
    <property type="entry name" value="HisKA_3"/>
    <property type="match status" value="1"/>
</dbReference>
<feature type="transmembrane region" description="Helical" evidence="10">
    <location>
        <begin position="79"/>
        <end position="98"/>
    </location>
</feature>
<dbReference type="PANTHER" id="PTHR24421">
    <property type="entry name" value="NITRATE/NITRITE SENSOR PROTEIN NARX-RELATED"/>
    <property type="match status" value="1"/>
</dbReference>
<dbReference type="InterPro" id="IPR050482">
    <property type="entry name" value="Sensor_HK_TwoCompSys"/>
</dbReference>
<dbReference type="Gene3D" id="1.20.5.1930">
    <property type="match status" value="1"/>
</dbReference>
<dbReference type="Gene3D" id="3.30.565.10">
    <property type="entry name" value="Histidine kinase-like ATPase, C-terminal domain"/>
    <property type="match status" value="1"/>
</dbReference>
<dbReference type="Proteomes" id="UP001551675">
    <property type="component" value="Unassembled WGS sequence"/>
</dbReference>
<keyword evidence="6 12" id="KW-0418">Kinase</keyword>
<dbReference type="RefSeq" id="WP_358135741.1">
    <property type="nucleotide sequence ID" value="NZ_JBFALK010000012.1"/>
</dbReference>
<feature type="transmembrane region" description="Helical" evidence="10">
    <location>
        <begin position="51"/>
        <end position="72"/>
    </location>
</feature>
<evidence type="ECO:0000256" key="3">
    <source>
        <dbReference type="ARBA" id="ARBA00022553"/>
    </source>
</evidence>
<evidence type="ECO:0000256" key="10">
    <source>
        <dbReference type="SAM" id="Phobius"/>
    </source>
</evidence>